<evidence type="ECO:0000313" key="2">
    <source>
        <dbReference type="EMBL" id="KAJ5731953.1"/>
    </source>
</evidence>
<organism evidence="2 3">
    <name type="scientific">Penicillium malachiteum</name>
    <dbReference type="NCBI Taxonomy" id="1324776"/>
    <lineage>
        <taxon>Eukaryota</taxon>
        <taxon>Fungi</taxon>
        <taxon>Dikarya</taxon>
        <taxon>Ascomycota</taxon>
        <taxon>Pezizomycotina</taxon>
        <taxon>Eurotiomycetes</taxon>
        <taxon>Eurotiomycetidae</taxon>
        <taxon>Eurotiales</taxon>
        <taxon>Aspergillaceae</taxon>
        <taxon>Penicillium</taxon>
    </lineage>
</organism>
<evidence type="ECO:0000313" key="3">
    <source>
        <dbReference type="Proteomes" id="UP001215712"/>
    </source>
</evidence>
<reference evidence="2" key="1">
    <citation type="journal article" date="2023" name="IMA Fungus">
        <title>Comparative genomic study of the Penicillium genus elucidates a diverse pangenome and 15 lateral gene transfer events.</title>
        <authorList>
            <person name="Petersen C."/>
            <person name="Sorensen T."/>
            <person name="Nielsen M.R."/>
            <person name="Sondergaard T.E."/>
            <person name="Sorensen J.L."/>
            <person name="Fitzpatrick D.A."/>
            <person name="Frisvad J.C."/>
            <person name="Nielsen K.L."/>
        </authorList>
    </citation>
    <scope>NUCLEOTIDE SEQUENCE</scope>
    <source>
        <strain evidence="2">IBT 17514</strain>
    </source>
</reference>
<dbReference type="AlphaFoldDB" id="A0AAD6HPP7"/>
<dbReference type="Proteomes" id="UP001215712">
    <property type="component" value="Unassembled WGS sequence"/>
</dbReference>
<evidence type="ECO:0000256" key="1">
    <source>
        <dbReference type="SAM" id="MobiDB-lite"/>
    </source>
</evidence>
<accession>A0AAD6HPP7</accession>
<comment type="caution">
    <text evidence="2">The sequence shown here is derived from an EMBL/GenBank/DDBJ whole genome shotgun (WGS) entry which is preliminary data.</text>
</comment>
<protein>
    <submittedName>
        <fullName evidence="2">Uncharacterized protein</fullName>
    </submittedName>
</protein>
<feature type="region of interest" description="Disordered" evidence="1">
    <location>
        <begin position="1"/>
        <end position="41"/>
    </location>
</feature>
<reference evidence="2" key="2">
    <citation type="submission" date="2023-01" db="EMBL/GenBank/DDBJ databases">
        <authorList>
            <person name="Petersen C."/>
        </authorList>
    </citation>
    <scope>NUCLEOTIDE SEQUENCE</scope>
    <source>
        <strain evidence="2">IBT 17514</strain>
    </source>
</reference>
<gene>
    <name evidence="2" type="ORF">N7493_003434</name>
</gene>
<name>A0AAD6HPP7_9EURO</name>
<proteinExistence type="predicted"/>
<dbReference type="EMBL" id="JAQJAN010000004">
    <property type="protein sequence ID" value="KAJ5731953.1"/>
    <property type="molecule type" value="Genomic_DNA"/>
</dbReference>
<sequence length="301" mass="33737">MAQTENPNLTDKPYQQADQSSEPLTETKAPDPITETEGPKLAYEPYQATGQLFQRLMETKAPDPITEADAVYQGLLELKDLSTFDPKTYPCDLGHGCNVCQPMDKVGVVPKLIQDQAQAIDIEPITNNTFLKVIAEERVVEGTGPGISFSNYWEGIVAPGALFIEHISRNDGPFSSEISRLMYGQHFPPESLKHVFILNVINPHTKPLITDQIYAPHNGLQWPDTEPRVWRRGTPEYEAILGTKLGRFVARIVIGSFEPGSRRIAQIFTWCHRRLLQLRFDIQLESSCDNLPLKPPSGDDV</sequence>
<keyword evidence="3" id="KW-1185">Reference proteome</keyword>